<keyword evidence="2" id="KW-1185">Reference proteome</keyword>
<evidence type="ECO:0000313" key="2">
    <source>
        <dbReference type="Proteomes" id="UP000694407"/>
    </source>
</evidence>
<protein>
    <submittedName>
        <fullName evidence="1">Uncharacterized protein</fullName>
    </submittedName>
</protein>
<dbReference type="InterPro" id="IPR036885">
    <property type="entry name" value="SWIB_MDM2_dom_sf"/>
</dbReference>
<dbReference type="Proteomes" id="UP000694407">
    <property type="component" value="Unplaced"/>
</dbReference>
<evidence type="ECO:0000313" key="1">
    <source>
        <dbReference type="Ensembl" id="ENSMMMP00000013687.1"/>
    </source>
</evidence>
<accession>A0A8C5ZEI4</accession>
<dbReference type="Ensembl" id="ENSMMMT00000015619.1">
    <property type="protein sequence ID" value="ENSMMMP00000013687.1"/>
    <property type="gene ID" value="ENSMMMG00000012200.1"/>
</dbReference>
<dbReference type="AlphaFoldDB" id="A0A8C5ZEI4"/>
<sequence length="60" mass="6986">MFYFHLLYLALREAKLDATQTAFQDLFSSQILTSEQETRIRPKPLPLTLLKSVDTQKDTL</sequence>
<reference evidence="1" key="2">
    <citation type="submission" date="2025-09" db="UniProtKB">
        <authorList>
            <consortium name="Ensembl"/>
        </authorList>
    </citation>
    <scope>IDENTIFICATION</scope>
</reference>
<organism evidence="1 2">
    <name type="scientific">Marmota marmota marmota</name>
    <name type="common">Alpine marmot</name>
    <dbReference type="NCBI Taxonomy" id="9994"/>
    <lineage>
        <taxon>Eukaryota</taxon>
        <taxon>Metazoa</taxon>
        <taxon>Chordata</taxon>
        <taxon>Craniata</taxon>
        <taxon>Vertebrata</taxon>
        <taxon>Euteleostomi</taxon>
        <taxon>Mammalia</taxon>
        <taxon>Eutheria</taxon>
        <taxon>Euarchontoglires</taxon>
        <taxon>Glires</taxon>
        <taxon>Rodentia</taxon>
        <taxon>Sciuromorpha</taxon>
        <taxon>Sciuridae</taxon>
        <taxon>Xerinae</taxon>
        <taxon>Marmotini</taxon>
        <taxon>Marmota</taxon>
    </lineage>
</organism>
<dbReference type="Gene3D" id="1.10.245.10">
    <property type="entry name" value="SWIB/MDM2 domain"/>
    <property type="match status" value="1"/>
</dbReference>
<reference evidence="1" key="1">
    <citation type="submission" date="2025-08" db="UniProtKB">
        <authorList>
            <consortium name="Ensembl"/>
        </authorList>
    </citation>
    <scope>IDENTIFICATION</scope>
</reference>
<proteinExistence type="predicted"/>
<name>A0A8C5ZEI4_MARMA</name>